<evidence type="ECO:0000313" key="3">
    <source>
        <dbReference type="Proteomes" id="UP001596160"/>
    </source>
</evidence>
<organism evidence="2 3">
    <name type="scientific">Streptomyces amakusaensis</name>
    <dbReference type="NCBI Taxonomy" id="67271"/>
    <lineage>
        <taxon>Bacteria</taxon>
        <taxon>Bacillati</taxon>
        <taxon>Actinomycetota</taxon>
        <taxon>Actinomycetes</taxon>
        <taxon>Kitasatosporales</taxon>
        <taxon>Streptomycetaceae</taxon>
        <taxon>Streptomyces</taxon>
    </lineage>
</organism>
<reference evidence="3" key="1">
    <citation type="journal article" date="2019" name="Int. J. Syst. Evol. Microbiol.">
        <title>The Global Catalogue of Microorganisms (GCM) 10K type strain sequencing project: providing services to taxonomists for standard genome sequencing and annotation.</title>
        <authorList>
            <consortium name="The Broad Institute Genomics Platform"/>
            <consortium name="The Broad Institute Genome Sequencing Center for Infectious Disease"/>
            <person name="Wu L."/>
            <person name="Ma J."/>
        </authorList>
    </citation>
    <scope>NUCLEOTIDE SEQUENCE [LARGE SCALE GENOMIC DNA]</scope>
    <source>
        <strain evidence="3">PCU 266</strain>
    </source>
</reference>
<proteinExistence type="predicted"/>
<keyword evidence="3" id="KW-1185">Reference proteome</keyword>
<feature type="region of interest" description="Disordered" evidence="1">
    <location>
        <begin position="66"/>
        <end position="115"/>
    </location>
</feature>
<evidence type="ECO:0000256" key="1">
    <source>
        <dbReference type="SAM" id="MobiDB-lite"/>
    </source>
</evidence>
<evidence type="ECO:0000313" key="2">
    <source>
        <dbReference type="EMBL" id="MFC5152182.1"/>
    </source>
</evidence>
<protein>
    <submittedName>
        <fullName evidence="2">Uncharacterized protein</fullName>
    </submittedName>
</protein>
<dbReference type="RefSeq" id="WP_344477617.1">
    <property type="nucleotide sequence ID" value="NZ_BAAASB010000008.1"/>
</dbReference>
<sequence length="115" mass="12198">MIETAAFVAGSVGAPAALCWLADRALLRLEARGWVYWRKTKGLKAMGVDLMLEGSPAAKALERAMRDERTRKSVRPAGEPPFDVDPDAGTVRIRSDVGDGGARAMGAAGEAATRE</sequence>
<name>A0ABW0AFB9_9ACTN</name>
<dbReference type="Proteomes" id="UP001596160">
    <property type="component" value="Unassembled WGS sequence"/>
</dbReference>
<dbReference type="EMBL" id="JBHSKP010000005">
    <property type="protein sequence ID" value="MFC5152182.1"/>
    <property type="molecule type" value="Genomic_DNA"/>
</dbReference>
<accession>A0ABW0AFB9</accession>
<comment type="caution">
    <text evidence="2">The sequence shown here is derived from an EMBL/GenBank/DDBJ whole genome shotgun (WGS) entry which is preliminary data.</text>
</comment>
<feature type="compositionally biased region" description="Low complexity" evidence="1">
    <location>
        <begin position="104"/>
        <end position="115"/>
    </location>
</feature>
<gene>
    <name evidence="2" type="ORF">ACFPRH_10595</name>
</gene>